<reference evidence="21" key="3">
    <citation type="submission" date="2025-09" db="UniProtKB">
        <authorList>
            <consortium name="Ensembl"/>
        </authorList>
    </citation>
    <scope>IDENTIFICATION</scope>
</reference>
<evidence type="ECO:0000256" key="18">
    <source>
        <dbReference type="ARBA" id="ARBA00047899"/>
    </source>
</evidence>
<keyword evidence="14" id="KW-0539">Nucleus</keyword>
<keyword evidence="12" id="KW-0460">Magnesium</keyword>
<comment type="subunit">
    <text evidence="17">Interacts with RP9. Interacts with HSP90AA1, this interaction stabilizes PIM1 protein levels. Interacts (ubiquitinated form) with HSP70 and promotes its proteasomal degradation.</text>
</comment>
<sequence>MARLQKALLGLQLPLAPPWAKKPRAAAPAVAKSRVQPTRPGTATVPPCRAAAGLLQPPVRAARARLCRSPARRLRGSGRCPARSREQVRAARPAGPGPLHWRALGGFLGAGLMARSRPFAGQKRELQELYQLGPQLGSGGFGTVFSGIRLSDGSPVAIKRVARESVLQWPDGTRVPMEIVLMEKVRSGCYNIIQLLDWFELPDSFVLVMERPEAWQDLPQFLQEHELLSEEAARWLFVQVLEAVRHCTACGVLHRDIKPENLLVDPESGDLKLIDFGCGTFLQERAYTRFAGTHAYSPPEWIWLGCYHGHAATVWSLGVLLYVMVCGSLPFEDDHAIVLGQLFFWQQVSPECQHLIRWCLAKHPAERLQLEEIPRHPWVQVPTSSCKVTSRTWAGVFCFPGNMPLVFTALACVPEWPAAC</sequence>
<evidence type="ECO:0000256" key="3">
    <source>
        <dbReference type="ARBA" id="ARBA00005505"/>
    </source>
</evidence>
<proteinExistence type="inferred from homology"/>
<evidence type="ECO:0000256" key="8">
    <source>
        <dbReference type="ARBA" id="ARBA00022703"/>
    </source>
</evidence>
<dbReference type="Gene3D" id="1.10.510.10">
    <property type="entry name" value="Transferase(Phosphotransferase) domain 1"/>
    <property type="match status" value="1"/>
</dbReference>
<dbReference type="EC" id="2.7.11.1" evidence="4"/>
<dbReference type="SMART" id="SM00220">
    <property type="entry name" value="S_TKc"/>
    <property type="match status" value="1"/>
</dbReference>
<reference evidence="21" key="2">
    <citation type="submission" date="2025-08" db="UniProtKB">
        <authorList>
            <consortium name="Ensembl"/>
        </authorList>
    </citation>
    <scope>IDENTIFICATION</scope>
</reference>
<dbReference type="GO" id="GO:0005737">
    <property type="term" value="C:cytoplasm"/>
    <property type="evidence" value="ECO:0007669"/>
    <property type="project" value="TreeGrafter"/>
</dbReference>
<feature type="region of interest" description="Disordered" evidence="20">
    <location>
        <begin position="27"/>
        <end position="47"/>
    </location>
</feature>
<organism evidence="21 22">
    <name type="scientific">Geospiza parvula</name>
    <name type="common">Small tree-finch</name>
    <name type="synonym">Camarhynchus parvulus</name>
    <dbReference type="NCBI Taxonomy" id="87175"/>
    <lineage>
        <taxon>Eukaryota</taxon>
        <taxon>Metazoa</taxon>
        <taxon>Chordata</taxon>
        <taxon>Craniata</taxon>
        <taxon>Vertebrata</taxon>
        <taxon>Euteleostomi</taxon>
        <taxon>Archelosauria</taxon>
        <taxon>Archosauria</taxon>
        <taxon>Dinosauria</taxon>
        <taxon>Saurischia</taxon>
        <taxon>Theropoda</taxon>
        <taxon>Coelurosauria</taxon>
        <taxon>Aves</taxon>
        <taxon>Neognathae</taxon>
        <taxon>Neoaves</taxon>
        <taxon>Telluraves</taxon>
        <taxon>Australaves</taxon>
        <taxon>Passeriformes</taxon>
        <taxon>Thraupidae</taxon>
        <taxon>Camarhynchus</taxon>
    </lineage>
</organism>
<dbReference type="PANTHER" id="PTHR22984">
    <property type="entry name" value="SERINE/THREONINE-PROTEIN KINASE PIM"/>
    <property type="match status" value="1"/>
</dbReference>
<dbReference type="PROSITE" id="PS00107">
    <property type="entry name" value="PROTEIN_KINASE_ATP"/>
    <property type="match status" value="1"/>
</dbReference>
<evidence type="ECO:0000256" key="7">
    <source>
        <dbReference type="ARBA" id="ARBA00022679"/>
    </source>
</evidence>
<dbReference type="PROSITE" id="PS00108">
    <property type="entry name" value="PROTEIN_KINASE_ST"/>
    <property type="match status" value="1"/>
</dbReference>
<keyword evidence="7" id="KW-0808">Transferase</keyword>
<evidence type="ECO:0000256" key="10">
    <source>
        <dbReference type="ARBA" id="ARBA00022777"/>
    </source>
</evidence>
<evidence type="ECO:0000256" key="20">
    <source>
        <dbReference type="SAM" id="MobiDB-lite"/>
    </source>
</evidence>
<dbReference type="PANTHER" id="PTHR22984:SF29">
    <property type="entry name" value="SERINE_THREONINE-PROTEIN KINASE PIM-1"/>
    <property type="match status" value="1"/>
</dbReference>
<keyword evidence="5" id="KW-0723">Serine/threonine-protein kinase</keyword>
<dbReference type="Gene3D" id="3.30.200.20">
    <property type="entry name" value="Phosphorylase Kinase, domain 1"/>
    <property type="match status" value="1"/>
</dbReference>
<dbReference type="Proteomes" id="UP000694382">
    <property type="component" value="Chromosome 5"/>
</dbReference>
<keyword evidence="22" id="KW-1185">Reference proteome</keyword>
<keyword evidence="6" id="KW-0597">Phosphoprotein</keyword>
<comment type="similarity">
    <text evidence="3">Belongs to the protein kinase superfamily. CAMK Ser/Thr protein kinase family. PIM subfamily.</text>
</comment>
<evidence type="ECO:0000256" key="11">
    <source>
        <dbReference type="ARBA" id="ARBA00022840"/>
    </source>
</evidence>
<reference evidence="21" key="1">
    <citation type="submission" date="2020-02" db="EMBL/GenBank/DDBJ databases">
        <authorList>
            <person name="Enbody D E."/>
            <person name="Pettersson E M."/>
        </authorList>
    </citation>
    <scope>NUCLEOTIDE SEQUENCE [LARGE SCALE GENOMIC DNA]</scope>
</reference>
<evidence type="ECO:0000256" key="1">
    <source>
        <dbReference type="ARBA" id="ARBA00001946"/>
    </source>
</evidence>
<evidence type="ECO:0000256" key="14">
    <source>
        <dbReference type="ARBA" id="ARBA00023242"/>
    </source>
</evidence>
<dbReference type="InterPro" id="IPR011009">
    <property type="entry name" value="Kinase-like_dom_sf"/>
</dbReference>
<dbReference type="GO" id="GO:0043066">
    <property type="term" value="P:negative regulation of apoptotic process"/>
    <property type="evidence" value="ECO:0007669"/>
    <property type="project" value="InterPro"/>
</dbReference>
<dbReference type="CDD" id="cd14005">
    <property type="entry name" value="STKc_PIM"/>
    <property type="match status" value="1"/>
</dbReference>
<dbReference type="Ensembl" id="ENSCPVT00000001999.2">
    <property type="protein sequence ID" value="ENSCPVP00000001925.2"/>
    <property type="gene ID" value="ENSCPVG00000001430.2"/>
</dbReference>
<dbReference type="InterPro" id="IPR008271">
    <property type="entry name" value="Ser/Thr_kinase_AS"/>
</dbReference>
<keyword evidence="9" id="KW-0547">Nucleotide-binding</keyword>
<accession>A0A8C3MDP8</accession>
<name>A0A8C3MDP8_GEOPR</name>
<evidence type="ECO:0000256" key="17">
    <source>
        <dbReference type="ARBA" id="ARBA00047040"/>
    </source>
</evidence>
<evidence type="ECO:0000256" key="6">
    <source>
        <dbReference type="ARBA" id="ARBA00022553"/>
    </source>
</evidence>
<evidence type="ECO:0000256" key="15">
    <source>
        <dbReference type="ARBA" id="ARBA00023306"/>
    </source>
</evidence>
<dbReference type="FunFam" id="1.10.510.10:FF:000571">
    <property type="entry name" value="Maternal embryonic leucine zipper kinase"/>
    <property type="match status" value="1"/>
</dbReference>
<dbReference type="GO" id="GO:0005634">
    <property type="term" value="C:nucleus"/>
    <property type="evidence" value="ECO:0007669"/>
    <property type="project" value="UniProtKB-SubCell"/>
</dbReference>
<comment type="catalytic activity">
    <reaction evidence="18">
        <text>L-threonyl-[protein] + ATP = O-phospho-L-threonyl-[protein] + ADP + H(+)</text>
        <dbReference type="Rhea" id="RHEA:46608"/>
        <dbReference type="Rhea" id="RHEA-COMP:11060"/>
        <dbReference type="Rhea" id="RHEA-COMP:11605"/>
        <dbReference type="ChEBI" id="CHEBI:15378"/>
        <dbReference type="ChEBI" id="CHEBI:30013"/>
        <dbReference type="ChEBI" id="CHEBI:30616"/>
        <dbReference type="ChEBI" id="CHEBI:61977"/>
        <dbReference type="ChEBI" id="CHEBI:456216"/>
        <dbReference type="EC" id="2.7.11.1"/>
    </reaction>
</comment>
<keyword evidence="11" id="KW-0067">ATP-binding</keyword>
<evidence type="ECO:0000256" key="4">
    <source>
        <dbReference type="ARBA" id="ARBA00012513"/>
    </source>
</evidence>
<evidence type="ECO:0000256" key="12">
    <source>
        <dbReference type="ARBA" id="ARBA00022842"/>
    </source>
</evidence>
<keyword evidence="15" id="KW-0131">Cell cycle</keyword>
<comment type="catalytic activity">
    <reaction evidence="19">
        <text>L-seryl-[protein] + ATP = O-phospho-L-seryl-[protein] + ADP + H(+)</text>
        <dbReference type="Rhea" id="RHEA:17989"/>
        <dbReference type="Rhea" id="RHEA-COMP:9863"/>
        <dbReference type="Rhea" id="RHEA-COMP:11604"/>
        <dbReference type="ChEBI" id="CHEBI:15378"/>
        <dbReference type="ChEBI" id="CHEBI:29999"/>
        <dbReference type="ChEBI" id="CHEBI:30616"/>
        <dbReference type="ChEBI" id="CHEBI:83421"/>
        <dbReference type="ChEBI" id="CHEBI:456216"/>
        <dbReference type="EC" id="2.7.11.1"/>
    </reaction>
</comment>
<dbReference type="GO" id="GO:0005524">
    <property type="term" value="F:ATP binding"/>
    <property type="evidence" value="ECO:0007669"/>
    <property type="project" value="UniProtKB-UniRule"/>
</dbReference>
<dbReference type="Pfam" id="PF00069">
    <property type="entry name" value="Pkinase"/>
    <property type="match status" value="1"/>
</dbReference>
<feature type="region of interest" description="Disordered" evidence="20">
    <location>
        <begin position="74"/>
        <end position="94"/>
    </location>
</feature>
<keyword evidence="13" id="KW-0832">Ubl conjugation</keyword>
<protein>
    <recommendedName>
        <fullName evidence="16">Serine/threonine-protein kinase pim-1</fullName>
        <ecNumber evidence="4">2.7.11.1</ecNumber>
    </recommendedName>
</protein>
<dbReference type="InterPro" id="IPR000719">
    <property type="entry name" value="Prot_kinase_dom"/>
</dbReference>
<dbReference type="AlphaFoldDB" id="A0A8C3MDP8"/>
<evidence type="ECO:0000313" key="21">
    <source>
        <dbReference type="Ensembl" id="ENSCPVP00000001925.2"/>
    </source>
</evidence>
<keyword evidence="8" id="KW-0053">Apoptosis</keyword>
<dbReference type="GO" id="GO:0004674">
    <property type="term" value="F:protein serine/threonine kinase activity"/>
    <property type="evidence" value="ECO:0007669"/>
    <property type="project" value="UniProtKB-KW"/>
</dbReference>
<evidence type="ECO:0000313" key="22">
    <source>
        <dbReference type="Proteomes" id="UP000694382"/>
    </source>
</evidence>
<evidence type="ECO:0000256" key="5">
    <source>
        <dbReference type="ARBA" id="ARBA00022527"/>
    </source>
</evidence>
<dbReference type="InterPro" id="IPR017441">
    <property type="entry name" value="Protein_kinase_ATP_BS"/>
</dbReference>
<dbReference type="SUPFAM" id="SSF56112">
    <property type="entry name" value="Protein kinase-like (PK-like)"/>
    <property type="match status" value="1"/>
</dbReference>
<dbReference type="InterPro" id="IPR051138">
    <property type="entry name" value="PIM_Ser/Thr_kinase"/>
</dbReference>
<dbReference type="GO" id="GO:0006915">
    <property type="term" value="P:apoptotic process"/>
    <property type="evidence" value="ECO:0007669"/>
    <property type="project" value="UniProtKB-KW"/>
</dbReference>
<evidence type="ECO:0000256" key="13">
    <source>
        <dbReference type="ARBA" id="ARBA00022843"/>
    </source>
</evidence>
<evidence type="ECO:0000256" key="19">
    <source>
        <dbReference type="ARBA" id="ARBA00048679"/>
    </source>
</evidence>
<comment type="subcellular location">
    <subcellularLocation>
        <location evidence="2">Nucleus</location>
    </subcellularLocation>
</comment>
<evidence type="ECO:0000256" key="9">
    <source>
        <dbReference type="ARBA" id="ARBA00022741"/>
    </source>
</evidence>
<evidence type="ECO:0000256" key="16">
    <source>
        <dbReference type="ARBA" id="ARBA00040653"/>
    </source>
</evidence>
<dbReference type="PROSITE" id="PS50011">
    <property type="entry name" value="PROTEIN_KINASE_DOM"/>
    <property type="match status" value="1"/>
</dbReference>
<comment type="cofactor">
    <cofactor evidence="1">
        <name>Mg(2+)</name>
        <dbReference type="ChEBI" id="CHEBI:18420"/>
    </cofactor>
</comment>
<evidence type="ECO:0000256" key="2">
    <source>
        <dbReference type="ARBA" id="ARBA00004123"/>
    </source>
</evidence>
<accession>A0A8U8ARI0</accession>
<dbReference type="InterPro" id="IPR017348">
    <property type="entry name" value="PIM1/2/3"/>
</dbReference>
<keyword evidence="10" id="KW-0418">Kinase</keyword>
<dbReference type="PIRSF" id="PIRSF037993">
    <property type="entry name" value="STPK_Pim-1"/>
    <property type="match status" value="1"/>
</dbReference>